<evidence type="ECO:0000259" key="2">
    <source>
        <dbReference type="SMART" id="SM00731"/>
    </source>
</evidence>
<sequence>MELFTHTVPGLKCETFDRPCPLEVESDMECTDAQPQPDYYAVPLTQTRTLPSQCTDPESDPDETMVPRHERYTTGLHGDTDEGAHEIEDDPVVDPIGSNWGNRVQAAVVLKRRRRGRSRHQHRNRFHLPGPYLAQNACQSQNQLEDSVAIRLKKLSLQYLKRKPFKSIIDFSDIKDSSDDEDFNQSHPRKRPIPRSPGQENISGFNSGLTTSLPDLSLPPTDHGPDSINCSDAIILIDDDDDSYRAGTSTYNNLILPISDDPDSSTCSYYSTNEDDDFNRAGTSSYNRNLDHVTAVEQGELPVKMDILWSKRLTSAAGQCTSKLDNDRRYSVIELSEKVCDSAERVRDILVHEMCHAACWIFFDEGNDDHGPMWQALTRWVNRIHPELPEVTERHDYNINYNYNYKCSQCDKQIGRFRKIPDNKCYCRQCGGRLHQLSIS</sequence>
<dbReference type="PANTHER" id="PTHR23099:SF0">
    <property type="entry name" value="GERM CELL NUCLEAR ACIDIC PROTEIN"/>
    <property type="match status" value="1"/>
</dbReference>
<dbReference type="InterPro" id="IPR006640">
    <property type="entry name" value="SprT-like_domain"/>
</dbReference>
<protein>
    <recommendedName>
        <fullName evidence="2">SprT-like domain-containing protein</fullName>
    </recommendedName>
</protein>
<feature type="compositionally biased region" description="Polar residues" evidence="1">
    <location>
        <begin position="198"/>
        <end position="208"/>
    </location>
</feature>
<dbReference type="Proteomes" id="UP001176940">
    <property type="component" value="Unassembled WGS sequence"/>
</dbReference>
<gene>
    <name evidence="3" type="ORF">RIMI_LOCUS154264</name>
</gene>
<dbReference type="Pfam" id="PF10263">
    <property type="entry name" value="SprT-like"/>
    <property type="match status" value="1"/>
</dbReference>
<feature type="compositionally biased region" description="Low complexity" evidence="1">
    <location>
        <begin position="209"/>
        <end position="221"/>
    </location>
</feature>
<evidence type="ECO:0000313" key="4">
    <source>
        <dbReference type="Proteomes" id="UP001176940"/>
    </source>
</evidence>
<dbReference type="EMBL" id="CAUEEQ010000142">
    <property type="protein sequence ID" value="CAJ0915963.1"/>
    <property type="molecule type" value="Genomic_DNA"/>
</dbReference>
<dbReference type="PANTHER" id="PTHR23099">
    <property type="entry name" value="TRANSCRIPTIONAL REGULATOR"/>
    <property type="match status" value="1"/>
</dbReference>
<evidence type="ECO:0000313" key="3">
    <source>
        <dbReference type="EMBL" id="CAJ0915963.1"/>
    </source>
</evidence>
<feature type="domain" description="SprT-like" evidence="2">
    <location>
        <begin position="287"/>
        <end position="437"/>
    </location>
</feature>
<accession>A0ABN9KR34</accession>
<dbReference type="SMART" id="SM00731">
    <property type="entry name" value="SprT"/>
    <property type="match status" value="1"/>
</dbReference>
<evidence type="ECO:0000256" key="1">
    <source>
        <dbReference type="SAM" id="MobiDB-lite"/>
    </source>
</evidence>
<feature type="region of interest" description="Disordered" evidence="1">
    <location>
        <begin position="176"/>
        <end position="225"/>
    </location>
</feature>
<organism evidence="3 4">
    <name type="scientific">Ranitomeya imitator</name>
    <name type="common">mimic poison frog</name>
    <dbReference type="NCBI Taxonomy" id="111125"/>
    <lineage>
        <taxon>Eukaryota</taxon>
        <taxon>Metazoa</taxon>
        <taxon>Chordata</taxon>
        <taxon>Craniata</taxon>
        <taxon>Vertebrata</taxon>
        <taxon>Euteleostomi</taxon>
        <taxon>Amphibia</taxon>
        <taxon>Batrachia</taxon>
        <taxon>Anura</taxon>
        <taxon>Neobatrachia</taxon>
        <taxon>Hyloidea</taxon>
        <taxon>Dendrobatidae</taxon>
        <taxon>Dendrobatinae</taxon>
        <taxon>Ranitomeya</taxon>
    </lineage>
</organism>
<proteinExistence type="predicted"/>
<name>A0ABN9KR34_9NEOB</name>
<comment type="caution">
    <text evidence="3">The sequence shown here is derived from an EMBL/GenBank/DDBJ whole genome shotgun (WGS) entry which is preliminary data.</text>
</comment>
<reference evidence="3" key="1">
    <citation type="submission" date="2023-07" db="EMBL/GenBank/DDBJ databases">
        <authorList>
            <person name="Stuckert A."/>
        </authorList>
    </citation>
    <scope>NUCLEOTIDE SEQUENCE</scope>
</reference>
<keyword evidence="4" id="KW-1185">Reference proteome</keyword>